<feature type="compositionally biased region" description="Polar residues" evidence="3">
    <location>
        <begin position="192"/>
        <end position="201"/>
    </location>
</feature>
<dbReference type="Pfam" id="PF12799">
    <property type="entry name" value="LRR_4"/>
    <property type="match status" value="2"/>
</dbReference>
<organism evidence="4 5">
    <name type="scientific">Phialemonium atrogriseum</name>
    <dbReference type="NCBI Taxonomy" id="1093897"/>
    <lineage>
        <taxon>Eukaryota</taxon>
        <taxon>Fungi</taxon>
        <taxon>Dikarya</taxon>
        <taxon>Ascomycota</taxon>
        <taxon>Pezizomycotina</taxon>
        <taxon>Sordariomycetes</taxon>
        <taxon>Sordariomycetidae</taxon>
        <taxon>Cephalothecales</taxon>
        <taxon>Cephalothecaceae</taxon>
        <taxon>Phialemonium</taxon>
    </lineage>
</organism>
<feature type="compositionally biased region" description="Low complexity" evidence="3">
    <location>
        <begin position="15"/>
        <end position="30"/>
    </location>
</feature>
<keyword evidence="5" id="KW-1185">Reference proteome</keyword>
<feature type="region of interest" description="Disordered" evidence="3">
    <location>
        <begin position="651"/>
        <end position="675"/>
    </location>
</feature>
<feature type="compositionally biased region" description="Basic and acidic residues" evidence="3">
    <location>
        <begin position="937"/>
        <end position="951"/>
    </location>
</feature>
<feature type="region of interest" description="Disordered" evidence="3">
    <location>
        <begin position="425"/>
        <end position="462"/>
    </location>
</feature>
<feature type="region of interest" description="Disordered" evidence="3">
    <location>
        <begin position="1193"/>
        <end position="1235"/>
    </location>
</feature>
<feature type="compositionally biased region" description="Polar residues" evidence="3">
    <location>
        <begin position="31"/>
        <end position="44"/>
    </location>
</feature>
<dbReference type="PROSITE" id="PS51450">
    <property type="entry name" value="LRR"/>
    <property type="match status" value="6"/>
</dbReference>
<dbReference type="Gene3D" id="3.80.10.10">
    <property type="entry name" value="Ribonuclease Inhibitor"/>
    <property type="match status" value="2"/>
</dbReference>
<accession>A0AAJ0BW49</accession>
<dbReference type="GO" id="GO:1902412">
    <property type="term" value="P:regulation of mitotic cytokinesis"/>
    <property type="evidence" value="ECO:0007669"/>
    <property type="project" value="TreeGrafter"/>
</dbReference>
<feature type="compositionally biased region" description="Basic and acidic residues" evidence="3">
    <location>
        <begin position="203"/>
        <end position="216"/>
    </location>
</feature>
<feature type="region of interest" description="Disordered" evidence="3">
    <location>
        <begin position="921"/>
        <end position="984"/>
    </location>
</feature>
<dbReference type="SMART" id="SM00365">
    <property type="entry name" value="LRR_SD22"/>
    <property type="match status" value="4"/>
</dbReference>
<feature type="region of interest" description="Disordered" evidence="3">
    <location>
        <begin position="514"/>
        <end position="534"/>
    </location>
</feature>
<feature type="compositionally biased region" description="Basic and acidic residues" evidence="3">
    <location>
        <begin position="835"/>
        <end position="852"/>
    </location>
</feature>
<comment type="caution">
    <text evidence="4">The sequence shown here is derived from an EMBL/GenBank/DDBJ whole genome shotgun (WGS) entry which is preliminary data.</text>
</comment>
<feature type="region of interest" description="Disordered" evidence="3">
    <location>
        <begin position="304"/>
        <end position="323"/>
    </location>
</feature>
<feature type="compositionally biased region" description="Pro residues" evidence="3">
    <location>
        <begin position="431"/>
        <end position="441"/>
    </location>
</feature>
<keyword evidence="2" id="KW-0677">Repeat</keyword>
<reference evidence="4" key="1">
    <citation type="submission" date="2023-06" db="EMBL/GenBank/DDBJ databases">
        <title>Genome-scale phylogeny and comparative genomics of the fungal order Sordariales.</title>
        <authorList>
            <consortium name="Lawrence Berkeley National Laboratory"/>
            <person name="Hensen N."/>
            <person name="Bonometti L."/>
            <person name="Westerberg I."/>
            <person name="Brannstrom I.O."/>
            <person name="Guillou S."/>
            <person name="Cros-Aarteil S."/>
            <person name="Calhoun S."/>
            <person name="Haridas S."/>
            <person name="Kuo A."/>
            <person name="Mondo S."/>
            <person name="Pangilinan J."/>
            <person name="Riley R."/>
            <person name="Labutti K."/>
            <person name="Andreopoulos B."/>
            <person name="Lipzen A."/>
            <person name="Chen C."/>
            <person name="Yanf M."/>
            <person name="Daum C."/>
            <person name="Ng V."/>
            <person name="Clum A."/>
            <person name="Steindorff A."/>
            <person name="Ohm R."/>
            <person name="Martin F."/>
            <person name="Silar P."/>
            <person name="Natvig D."/>
            <person name="Lalanne C."/>
            <person name="Gautier V."/>
            <person name="Ament-Velasquez S.L."/>
            <person name="Kruys A."/>
            <person name="Hutchinson M.I."/>
            <person name="Powell A.J."/>
            <person name="Barry K."/>
            <person name="Miller A.N."/>
            <person name="Grigoriev I.V."/>
            <person name="Debuchy R."/>
            <person name="Gladieux P."/>
            <person name="Thoren M.H."/>
            <person name="Johannesson H."/>
        </authorList>
    </citation>
    <scope>NUCLEOTIDE SEQUENCE</scope>
    <source>
        <strain evidence="4">8032-3</strain>
    </source>
</reference>
<feature type="region of interest" description="Disordered" evidence="3">
    <location>
        <begin position="84"/>
        <end position="103"/>
    </location>
</feature>
<evidence type="ECO:0000256" key="2">
    <source>
        <dbReference type="ARBA" id="ARBA00022737"/>
    </source>
</evidence>
<feature type="compositionally biased region" description="Low complexity" evidence="3">
    <location>
        <begin position="607"/>
        <end position="621"/>
    </location>
</feature>
<dbReference type="GO" id="GO:0061499">
    <property type="term" value="C:outer plaque of mitotic spindle pole body"/>
    <property type="evidence" value="ECO:0007669"/>
    <property type="project" value="TreeGrafter"/>
</dbReference>
<dbReference type="InterPro" id="IPR052574">
    <property type="entry name" value="CDIRP"/>
</dbReference>
<feature type="region of interest" description="Disordered" evidence="3">
    <location>
        <begin position="1013"/>
        <end position="1040"/>
    </location>
</feature>
<feature type="region of interest" description="Disordered" evidence="3">
    <location>
        <begin position="817"/>
        <end position="866"/>
    </location>
</feature>
<gene>
    <name evidence="4" type="ORF">QBC33DRAFT_544692</name>
</gene>
<evidence type="ECO:0000313" key="4">
    <source>
        <dbReference type="EMBL" id="KAK1765560.1"/>
    </source>
</evidence>
<dbReference type="SMART" id="SM00369">
    <property type="entry name" value="LRR_TYP"/>
    <property type="match status" value="9"/>
</dbReference>
<feature type="compositionally biased region" description="Polar residues" evidence="3">
    <location>
        <begin position="1015"/>
        <end position="1027"/>
    </location>
</feature>
<feature type="compositionally biased region" description="Polar residues" evidence="3">
    <location>
        <begin position="1223"/>
        <end position="1232"/>
    </location>
</feature>
<evidence type="ECO:0000256" key="3">
    <source>
        <dbReference type="SAM" id="MobiDB-lite"/>
    </source>
</evidence>
<dbReference type="PANTHER" id="PTHR47566">
    <property type="match status" value="1"/>
</dbReference>
<dbReference type="InterPro" id="IPR001611">
    <property type="entry name" value="Leu-rich_rpt"/>
</dbReference>
<dbReference type="InterPro" id="IPR003591">
    <property type="entry name" value="Leu-rich_rpt_typical-subtyp"/>
</dbReference>
<dbReference type="GO" id="GO:0031028">
    <property type="term" value="P:septation initiation signaling"/>
    <property type="evidence" value="ECO:0007669"/>
    <property type="project" value="TreeGrafter"/>
</dbReference>
<dbReference type="PANTHER" id="PTHR47566:SF1">
    <property type="entry name" value="PROTEIN NUD1"/>
    <property type="match status" value="1"/>
</dbReference>
<keyword evidence="1" id="KW-0433">Leucine-rich repeat</keyword>
<dbReference type="SUPFAM" id="SSF52058">
    <property type="entry name" value="L domain-like"/>
    <property type="match status" value="1"/>
</dbReference>
<dbReference type="GeneID" id="85311665"/>
<dbReference type="EMBL" id="MU839015">
    <property type="protein sequence ID" value="KAK1765560.1"/>
    <property type="molecule type" value="Genomic_DNA"/>
</dbReference>
<feature type="compositionally biased region" description="Polar residues" evidence="3">
    <location>
        <begin position="954"/>
        <end position="978"/>
    </location>
</feature>
<evidence type="ECO:0000313" key="5">
    <source>
        <dbReference type="Proteomes" id="UP001244011"/>
    </source>
</evidence>
<dbReference type="Proteomes" id="UP001244011">
    <property type="component" value="Unassembled WGS sequence"/>
</dbReference>
<dbReference type="RefSeq" id="XP_060281773.1">
    <property type="nucleotide sequence ID" value="XM_060428478.1"/>
</dbReference>
<dbReference type="InterPro" id="IPR025875">
    <property type="entry name" value="Leu-rich_rpt_4"/>
</dbReference>
<dbReference type="InterPro" id="IPR032675">
    <property type="entry name" value="LRR_dom_sf"/>
</dbReference>
<feature type="region of interest" description="Disordered" evidence="3">
    <location>
        <begin position="585"/>
        <end position="638"/>
    </location>
</feature>
<proteinExistence type="predicted"/>
<protein>
    <recommendedName>
        <fullName evidence="6">Septation initiation network scaffold protein cdc11</fullName>
    </recommendedName>
</protein>
<feature type="region of interest" description="Disordered" evidence="3">
    <location>
        <begin position="1060"/>
        <end position="1130"/>
    </location>
</feature>
<evidence type="ECO:0008006" key="6">
    <source>
        <dbReference type="Google" id="ProtNLM"/>
    </source>
</evidence>
<feature type="region of interest" description="Disordered" evidence="3">
    <location>
        <begin position="173"/>
        <end position="266"/>
    </location>
</feature>
<evidence type="ECO:0000256" key="1">
    <source>
        <dbReference type="ARBA" id="ARBA00022614"/>
    </source>
</evidence>
<dbReference type="GO" id="GO:0035591">
    <property type="term" value="F:signaling adaptor activity"/>
    <property type="evidence" value="ECO:0007669"/>
    <property type="project" value="TreeGrafter"/>
</dbReference>
<sequence length="1864" mass="205826">MTQAWLDSLSEDWVSQPPSEASPPSQAASQNAKENTTAPSNPKINGSRIPRLNLGGKKSHTTSNDNSSNILSERSLNDINLLSSRRAPSKLSQEIQPHDGGRYASRSVSLATLNSVVRNTVNHRALSTSPIRTHGQTPEWKRRLVYGDLSLGEQRDLFTSAGVVLENIFKPPPAPEVPALEPPDEEDPSVQYEDTMSSSPPIRTRDPSTVEIHVDESAAEDPPDLPELPETRSPTAMRYRRTEDSVEADWNGDQSIPSELEHNDQDPREISSAFISQGEQGSGQLRKVSGQTDINEDFSPILISRHNAGDGRTTFTPMEVPPGELRKRLENLRRNQMLMIPETNSSPSGKQPRKESNAFCVDNTEDCERLGGFINLRRGGRSADGSFRDHLLSSALNDTSELPEESLQASTPKQFPTLRMEKWDSFGAEPKSPPFPLAPHPSPEKRRDQTQSSSGSPLKLFQPYDTFTNQTLLRRLSQFEDPMSDESRSAGLQSAEPSMREAHAYPEYGTDSVAAPAQRKDKAPAEPLRQSSVSVSQFGAGDLDGYEFDDEVSYNSNQDSAVDGRTGDFETEEGSIQGPRQRIFDITHHSSPPDVETMINNRRRQKSITSVSSQRSSQMRSGLGGHRRHGHGESLSIPDIDYVVSTPVRGDAAFEGKRPRTTPAKDPTPKRRRTLHKSDIAYAAEGLSAAIESAQLSHQQMQSIIGRKRKDARHGDMQQLANPGVLAARQLLRPRTPTPSQRSSVQREHAPFAGDENLPPGRSSHKATTPGPLAAGASLDTNRKPSIKTEDFINEANKIMAMIRSKAGLASGLASVEESESENIHQQDLEEEDSFRESTREPFSRPPSREGRPPPPRMPARQEDPEIALRLKKYEEASDMGDIISSSMRSLGLARDALREAQEVNLQVKETLNANAAHPFMEDGDIVSDPPNIRLSHNPDRLGKRSTESLRDTFPSNASGVSSGNSTNRSIPTGSSRGSDSRKVIAPESVEHLIPDKVGNMFLDRQRNIWIKQKQAGSSRSSKQTFLPSEGSEDDPFAGIPDLTVDMTMELQNLRALAAKEEQEARDALDAQGEAQAPPSPSMTQDPTDSPKPHAPASPSKSPLKGTMNKPPTPVHPTVHQDLDDTAGSPRRVNEALKAVQEEEVEHEISIFEDRTATPKRRNLTITFSSPIASIIQDLAGAVDTATEESSFADQSADISHGSISRGRRKASVIPNGKGASSRPRSGSTPAATRTRKISVRGKAFVPRPVSRIDEQDEGTDNSHGTVCRQSNKLEVSILGDQSVVDRTDDQRGNSLSFVVTTPARSRDCPAVNADAAPIISQYVGTFSLSPLSEFTMNHGEQSLPLEVSYVVDDHHLVTGDHARRVLSMNARDLVQKLAEVEPFEPYWEDMRELDVCEKRLESLYALDEFCGRLESLDASNNQIRNLGGIPSSVRQLRIAHNCLTSLTAWDHLWNLQYVDVSNNELTSLAPFRSLVHLRSLRADNNQLTSIDDIKYHDGLQVLRARGNAIEEVDFEGTRLHRLTELDLKGNRIRRLNNMDQLSSLGTLNLEDNQLETLAIDTEKPFSSLKYLALSNNGLTSIDLKSMPNLRLLHADRNCLSQLSGFSRARRLDSLSLREQRCEHPLDLSFLSKAYEVRKLYLSGNLLANFSPQVDFLNLQLLELSNCGLRSLPEDLGQMMPNLRVVNLNFNAISDLGPLRFIPRLKRVLAAGNRLNDSASVIDILAEFPQLTTVDLRDNPITQGFYAPLQALVRQGEEAAADAVNPFTLPGGDAERDATYSRRLDLETRMRRRLYEQVFADSCGRLRTLDGLPLRRDVGELRDAVWAALATQGLVVSEDGSRVDVAECNGRVEESRWEAENSFA</sequence>
<feature type="compositionally biased region" description="Polar residues" evidence="3">
    <location>
        <begin position="61"/>
        <end position="71"/>
    </location>
</feature>
<name>A0AAJ0BW49_9PEZI</name>
<feature type="region of interest" description="Disordered" evidence="3">
    <location>
        <begin position="734"/>
        <end position="783"/>
    </location>
</feature>
<feature type="region of interest" description="Disordered" evidence="3">
    <location>
        <begin position="557"/>
        <end position="576"/>
    </location>
</feature>
<feature type="compositionally biased region" description="Basic and acidic residues" evidence="3">
    <location>
        <begin position="1060"/>
        <end position="1069"/>
    </location>
</feature>
<dbReference type="SMART" id="SM00364">
    <property type="entry name" value="LRR_BAC"/>
    <property type="match status" value="6"/>
</dbReference>
<feature type="region of interest" description="Disordered" evidence="3">
    <location>
        <begin position="1"/>
        <end position="71"/>
    </location>
</feature>